<feature type="domain" description="Fumarylacetoacetase-like C-terminal" evidence="3">
    <location>
        <begin position="72"/>
        <end position="276"/>
    </location>
</feature>
<dbReference type="PANTHER" id="PTHR42796">
    <property type="entry name" value="FUMARYLACETOACETATE HYDROLASE DOMAIN-CONTAINING PROTEIN 2A-RELATED"/>
    <property type="match status" value="1"/>
</dbReference>
<dbReference type="Gene3D" id="3.90.850.10">
    <property type="entry name" value="Fumarylacetoacetase-like, C-terminal domain"/>
    <property type="match status" value="1"/>
</dbReference>
<reference evidence="5" key="1">
    <citation type="submission" date="2017-11" db="EMBL/GenBank/DDBJ databases">
        <authorList>
            <person name="Kuznetsova I."/>
            <person name="Sazanova A."/>
            <person name="Chirak E."/>
            <person name="Safronova V."/>
            <person name="Willems A."/>
        </authorList>
    </citation>
    <scope>NUCLEOTIDE SEQUENCE [LARGE SCALE GENOMIC DNA]</scope>
    <source>
        <strain evidence="5">PEPV15</strain>
    </source>
</reference>
<dbReference type="AlphaFoldDB" id="A0A2P7AKC4"/>
<evidence type="ECO:0000256" key="1">
    <source>
        <dbReference type="ARBA" id="ARBA00010211"/>
    </source>
</evidence>
<dbReference type="GO" id="GO:0044281">
    <property type="term" value="P:small molecule metabolic process"/>
    <property type="evidence" value="ECO:0007669"/>
    <property type="project" value="UniProtKB-ARBA"/>
</dbReference>
<dbReference type="PANTHER" id="PTHR42796:SF4">
    <property type="entry name" value="FUMARYLACETOACETATE HYDROLASE DOMAIN-CONTAINING PROTEIN 2A"/>
    <property type="match status" value="1"/>
</dbReference>
<keyword evidence="4" id="KW-0413">Isomerase</keyword>
<evidence type="ECO:0000256" key="2">
    <source>
        <dbReference type="ARBA" id="ARBA00022723"/>
    </source>
</evidence>
<dbReference type="GO" id="GO:0016853">
    <property type="term" value="F:isomerase activity"/>
    <property type="evidence" value="ECO:0007669"/>
    <property type="project" value="UniProtKB-KW"/>
</dbReference>
<keyword evidence="5" id="KW-1185">Reference proteome</keyword>
<dbReference type="OrthoDB" id="5197601at2"/>
<proteinExistence type="inferred from homology"/>
<dbReference type="InterPro" id="IPR011234">
    <property type="entry name" value="Fumarylacetoacetase-like_C"/>
</dbReference>
<evidence type="ECO:0000313" key="5">
    <source>
        <dbReference type="Proteomes" id="UP000241158"/>
    </source>
</evidence>
<dbReference type="GO" id="GO:0046872">
    <property type="term" value="F:metal ion binding"/>
    <property type="evidence" value="ECO:0007669"/>
    <property type="project" value="UniProtKB-KW"/>
</dbReference>
<dbReference type="EMBL" id="PGGN01000008">
    <property type="protein sequence ID" value="PSH54678.1"/>
    <property type="molecule type" value="Genomic_DNA"/>
</dbReference>
<accession>A0A2P7AKC4</accession>
<dbReference type="SUPFAM" id="SSF56529">
    <property type="entry name" value="FAH"/>
    <property type="match status" value="1"/>
</dbReference>
<evidence type="ECO:0000313" key="4">
    <source>
        <dbReference type="EMBL" id="PSH54678.1"/>
    </source>
</evidence>
<dbReference type="Proteomes" id="UP000241158">
    <property type="component" value="Unassembled WGS sequence"/>
</dbReference>
<organism evidence="4 5">
    <name type="scientific">Phyllobacterium endophyticum</name>
    <dbReference type="NCBI Taxonomy" id="1149773"/>
    <lineage>
        <taxon>Bacteria</taxon>
        <taxon>Pseudomonadati</taxon>
        <taxon>Pseudomonadota</taxon>
        <taxon>Alphaproteobacteria</taxon>
        <taxon>Hyphomicrobiales</taxon>
        <taxon>Phyllobacteriaceae</taxon>
        <taxon>Phyllobacterium</taxon>
    </lineage>
</organism>
<dbReference type="RefSeq" id="WP_106719582.1">
    <property type="nucleotide sequence ID" value="NZ_JACHXT010000003.1"/>
</dbReference>
<gene>
    <name evidence="4" type="ORF">CU100_26250</name>
</gene>
<sequence>MKWISFERDGKASWGRLDGEVVIDFSGNDAGIASLKQALACGFLKHNSHWEGSGWCMIDEVRLLPPIVDPDKIICVGLNYVEHRAETGRRAQSHPVLFTRFANTQVGHLGALERPLASEEFDYEGELAIVIGRAGRHIRRQKAFDHIAGYACYNDASVRDYQRHTHQFTPGKNFVATGGFGPWMMSADAVGDIVNAAIRTRLNGQIVQDAHIADMIFDIPSLIEYCSTFTRLEPGDIIATGTPGGVGSRRDPQLWLKHGDTVEIEIEGIGLLQNSVTDERAGPADSLVDQ</sequence>
<comment type="caution">
    <text evidence="4">The sequence shown here is derived from an EMBL/GenBank/DDBJ whole genome shotgun (WGS) entry which is preliminary data.</text>
</comment>
<name>A0A2P7AKC4_9HYPH</name>
<dbReference type="InterPro" id="IPR036663">
    <property type="entry name" value="Fumarylacetoacetase_C_sf"/>
</dbReference>
<dbReference type="Pfam" id="PF01557">
    <property type="entry name" value="FAA_hydrolase"/>
    <property type="match status" value="1"/>
</dbReference>
<evidence type="ECO:0000259" key="3">
    <source>
        <dbReference type="Pfam" id="PF01557"/>
    </source>
</evidence>
<comment type="similarity">
    <text evidence="1">Belongs to the FAH family.</text>
</comment>
<protein>
    <submittedName>
        <fullName evidence="4">5-carboxymethyl-2-hydroxymuconate isomerase</fullName>
    </submittedName>
</protein>
<dbReference type="FunFam" id="3.90.850.10:FF:000008">
    <property type="entry name" value="FAA hydrolase family protein"/>
    <property type="match status" value="1"/>
</dbReference>
<dbReference type="InterPro" id="IPR051121">
    <property type="entry name" value="FAH"/>
</dbReference>
<keyword evidence="2" id="KW-0479">Metal-binding</keyword>